<gene>
    <name evidence="1" type="ORF">SAMN03080594_109102</name>
</gene>
<keyword evidence="2" id="KW-1185">Reference proteome</keyword>
<dbReference type="AlphaFoldDB" id="A0A1M5FK35"/>
<proteinExistence type="predicted"/>
<sequence>MISYQIISKDQFFLLNFNTFLTFKKSWFQYNLLIL</sequence>
<dbReference type="EMBL" id="FQUX01000009">
    <property type="protein sequence ID" value="SHF91845.1"/>
    <property type="molecule type" value="Genomic_DNA"/>
</dbReference>
<protein>
    <submittedName>
        <fullName evidence="1">Uncharacterized protein</fullName>
    </submittedName>
</protein>
<organism evidence="1 2">
    <name type="scientific">Arenibacter palladensis</name>
    <dbReference type="NCBI Taxonomy" id="237373"/>
    <lineage>
        <taxon>Bacteria</taxon>
        <taxon>Pseudomonadati</taxon>
        <taxon>Bacteroidota</taxon>
        <taxon>Flavobacteriia</taxon>
        <taxon>Flavobacteriales</taxon>
        <taxon>Flavobacteriaceae</taxon>
        <taxon>Arenibacter</taxon>
    </lineage>
</organism>
<evidence type="ECO:0000313" key="2">
    <source>
        <dbReference type="Proteomes" id="UP000184406"/>
    </source>
</evidence>
<dbReference type="Proteomes" id="UP000184406">
    <property type="component" value="Unassembled WGS sequence"/>
</dbReference>
<reference evidence="2" key="1">
    <citation type="submission" date="2016-11" db="EMBL/GenBank/DDBJ databases">
        <authorList>
            <person name="Varghese N."/>
            <person name="Submissions S."/>
        </authorList>
    </citation>
    <scope>NUCLEOTIDE SEQUENCE [LARGE SCALE GENOMIC DNA]</scope>
    <source>
        <strain evidence="2">DSM 17539</strain>
    </source>
</reference>
<evidence type="ECO:0000313" key="1">
    <source>
        <dbReference type="EMBL" id="SHF91845.1"/>
    </source>
</evidence>
<name>A0A1M5FK35_9FLAO</name>
<accession>A0A1M5FK35</accession>